<dbReference type="GO" id="GO:0000166">
    <property type="term" value="F:nucleotide binding"/>
    <property type="evidence" value="ECO:0007669"/>
    <property type="project" value="UniProtKB-KW"/>
</dbReference>
<organism evidence="6 7">
    <name type="scientific">Aspergillus ibericus CBS 121593</name>
    <dbReference type="NCBI Taxonomy" id="1448316"/>
    <lineage>
        <taxon>Eukaryota</taxon>
        <taxon>Fungi</taxon>
        <taxon>Dikarya</taxon>
        <taxon>Ascomycota</taxon>
        <taxon>Pezizomycotina</taxon>
        <taxon>Eurotiomycetes</taxon>
        <taxon>Eurotiomycetidae</taxon>
        <taxon>Eurotiales</taxon>
        <taxon>Aspergillaceae</taxon>
        <taxon>Aspergillus</taxon>
        <taxon>Aspergillus subgen. Circumdati</taxon>
    </lineage>
</organism>
<dbReference type="GeneID" id="37220433"/>
<dbReference type="STRING" id="1448316.A0A395H5P2"/>
<evidence type="ECO:0000256" key="2">
    <source>
        <dbReference type="ARBA" id="ARBA00022741"/>
    </source>
</evidence>
<dbReference type="Gene3D" id="3.40.50.720">
    <property type="entry name" value="NAD(P)-binding Rossmann-like Domain"/>
    <property type="match status" value="1"/>
</dbReference>
<evidence type="ECO:0000256" key="1">
    <source>
        <dbReference type="ARBA" id="ARBA00008072"/>
    </source>
</evidence>
<keyword evidence="2" id="KW-0547">Nucleotide-binding</keyword>
<name>A0A395H5P2_9EURO</name>
<dbReference type="SUPFAM" id="SSF50129">
    <property type="entry name" value="GroES-like"/>
    <property type="match status" value="1"/>
</dbReference>
<reference evidence="6 7" key="1">
    <citation type="submission" date="2018-02" db="EMBL/GenBank/DDBJ databases">
        <title>The genomes of Aspergillus section Nigri reveals drivers in fungal speciation.</title>
        <authorList>
            <consortium name="DOE Joint Genome Institute"/>
            <person name="Vesth T.C."/>
            <person name="Nybo J."/>
            <person name="Theobald S."/>
            <person name="Brandl J."/>
            <person name="Frisvad J.C."/>
            <person name="Nielsen K.F."/>
            <person name="Lyhne E.K."/>
            <person name="Kogle M.E."/>
            <person name="Kuo A."/>
            <person name="Riley R."/>
            <person name="Clum A."/>
            <person name="Nolan M."/>
            <person name="Lipzen A."/>
            <person name="Salamov A."/>
            <person name="Henrissat B."/>
            <person name="Wiebenga A."/>
            <person name="De vries R.P."/>
            <person name="Grigoriev I.V."/>
            <person name="Mortensen U.H."/>
            <person name="Andersen M.R."/>
            <person name="Baker S.E."/>
        </authorList>
    </citation>
    <scope>NUCLEOTIDE SEQUENCE [LARGE SCALE GENOMIC DNA]</scope>
    <source>
        <strain evidence="6 7">CBS 121593</strain>
    </source>
</reference>
<dbReference type="EMBL" id="KZ824429">
    <property type="protein sequence ID" value="RAL02819.1"/>
    <property type="molecule type" value="Genomic_DNA"/>
</dbReference>
<dbReference type="AlphaFoldDB" id="A0A395H5P2"/>
<sequence length="353" mass="38238">MQKSIVVQKVSEPVRLVERPIPEPGDNQLLLHVTATSLNPVDQKTRDVGLFSKQGPQVLAHDIAGRVIKLGPKQETSQFHVGDVVFAHANLVPGAVIDDYGGLQEYAIVDSRYAAKSDDAGLTDAEAATIPVCAMAGFIAFFHSTGFGLPIPDGIFQSAQGSTCSKAILIVGGGSNCGRFAIQFAKMCGFEQIIATASPGRFAELQELGATHVFDRHANRDEIVRQIRAITGDDLIFALDTMSLGSEQDTALAALSNSKRGCLITLNPVSESEPEPTLIGDKTAGYDRRLTIGLSALYPEVSRVFWRRVSSWVQTGQLRPLKFKVLEGLDAEKVNQLLDDYRNKHGQKVVVRP</sequence>
<evidence type="ECO:0000256" key="3">
    <source>
        <dbReference type="ARBA" id="ARBA00022857"/>
    </source>
</evidence>
<dbReference type="CDD" id="cd08249">
    <property type="entry name" value="enoyl_reductase_like"/>
    <property type="match status" value="1"/>
</dbReference>
<gene>
    <name evidence="6" type="ORF">BO80DRAFT_351194</name>
</gene>
<dbReference type="VEuPathDB" id="FungiDB:BO80DRAFT_351194"/>
<keyword evidence="4" id="KW-0560">Oxidoreductase</keyword>
<dbReference type="InterPro" id="IPR013149">
    <property type="entry name" value="ADH-like_C"/>
</dbReference>
<evidence type="ECO:0000259" key="5">
    <source>
        <dbReference type="SMART" id="SM00829"/>
    </source>
</evidence>
<accession>A0A395H5P2</accession>
<dbReference type="Proteomes" id="UP000249402">
    <property type="component" value="Unassembled WGS sequence"/>
</dbReference>
<dbReference type="OrthoDB" id="9992527at2759"/>
<dbReference type="InterPro" id="IPR013154">
    <property type="entry name" value="ADH-like_N"/>
</dbReference>
<dbReference type="SUPFAM" id="SSF51735">
    <property type="entry name" value="NAD(P)-binding Rossmann-fold domains"/>
    <property type="match status" value="1"/>
</dbReference>
<dbReference type="GO" id="GO:0016651">
    <property type="term" value="F:oxidoreductase activity, acting on NAD(P)H"/>
    <property type="evidence" value="ECO:0007669"/>
    <property type="project" value="InterPro"/>
</dbReference>
<dbReference type="PANTHER" id="PTHR45348">
    <property type="entry name" value="HYPOTHETICAL OXIDOREDUCTASE (EUROFUNG)"/>
    <property type="match status" value="1"/>
</dbReference>
<keyword evidence="7" id="KW-1185">Reference proteome</keyword>
<evidence type="ECO:0000256" key="4">
    <source>
        <dbReference type="ARBA" id="ARBA00023002"/>
    </source>
</evidence>
<dbReference type="RefSeq" id="XP_025577146.1">
    <property type="nucleotide sequence ID" value="XM_025715568.1"/>
</dbReference>
<dbReference type="InterPro" id="IPR047122">
    <property type="entry name" value="Trans-enoyl_RdTase-like"/>
</dbReference>
<keyword evidence="3" id="KW-0521">NADP</keyword>
<feature type="domain" description="Enoyl reductase (ER)" evidence="5">
    <location>
        <begin position="9"/>
        <end position="351"/>
    </location>
</feature>
<dbReference type="Pfam" id="PF00107">
    <property type="entry name" value="ADH_zinc_N"/>
    <property type="match status" value="1"/>
</dbReference>
<protein>
    <submittedName>
        <fullName evidence="6">Putative alcohol dehydrogenase</fullName>
    </submittedName>
</protein>
<evidence type="ECO:0000313" key="6">
    <source>
        <dbReference type="EMBL" id="RAL02819.1"/>
    </source>
</evidence>
<proteinExistence type="inferred from homology"/>
<dbReference type="InterPro" id="IPR020843">
    <property type="entry name" value="ER"/>
</dbReference>
<dbReference type="PANTHER" id="PTHR45348:SF2">
    <property type="entry name" value="ZINC-TYPE ALCOHOL DEHYDROGENASE-LIKE PROTEIN C2E1P3.01"/>
    <property type="match status" value="1"/>
</dbReference>
<dbReference type="Pfam" id="PF08240">
    <property type="entry name" value="ADH_N"/>
    <property type="match status" value="1"/>
</dbReference>
<dbReference type="InterPro" id="IPR036291">
    <property type="entry name" value="NAD(P)-bd_dom_sf"/>
</dbReference>
<comment type="similarity">
    <text evidence="1">Belongs to the zinc-containing alcohol dehydrogenase family.</text>
</comment>
<evidence type="ECO:0000313" key="7">
    <source>
        <dbReference type="Proteomes" id="UP000249402"/>
    </source>
</evidence>
<dbReference type="InterPro" id="IPR011032">
    <property type="entry name" value="GroES-like_sf"/>
</dbReference>
<dbReference type="SMART" id="SM00829">
    <property type="entry name" value="PKS_ER"/>
    <property type="match status" value="1"/>
</dbReference>
<dbReference type="Gene3D" id="3.90.180.10">
    <property type="entry name" value="Medium-chain alcohol dehydrogenases, catalytic domain"/>
    <property type="match status" value="1"/>
</dbReference>